<evidence type="ECO:0008006" key="7">
    <source>
        <dbReference type="Google" id="ProtNLM"/>
    </source>
</evidence>
<feature type="repeat" description="TPR" evidence="3">
    <location>
        <begin position="1042"/>
        <end position="1075"/>
    </location>
</feature>
<protein>
    <recommendedName>
        <fullName evidence="7">TPR-like protein</fullName>
    </recommendedName>
</protein>
<dbReference type="SUPFAM" id="SSF48452">
    <property type="entry name" value="TPR-like"/>
    <property type="match status" value="2"/>
</dbReference>
<dbReference type="PROSITE" id="PS50005">
    <property type="entry name" value="TPR"/>
    <property type="match status" value="2"/>
</dbReference>
<dbReference type="EMBL" id="JARIHO010000125">
    <property type="protein sequence ID" value="KAJ7301847.1"/>
    <property type="molecule type" value="Genomic_DNA"/>
</dbReference>
<proteinExistence type="inferred from homology"/>
<feature type="repeat" description="TPR" evidence="3">
    <location>
        <begin position="1124"/>
        <end position="1157"/>
    </location>
</feature>
<feature type="region of interest" description="Disordered" evidence="4">
    <location>
        <begin position="971"/>
        <end position="992"/>
    </location>
</feature>
<dbReference type="PANTHER" id="PTHR23083:SF464">
    <property type="entry name" value="TETRATRICOPEPTIDE REPEAT DOMAIN 7, ISOFORM A"/>
    <property type="match status" value="1"/>
</dbReference>
<sequence length="1170" mass="127673">MSGKDKYYWSQLRSALTAGQWSAQFPAKAPNGTALSWSELFRKFNKHCTGYSDVAEVASQTHALALLLAANSKDLDGDSPPQTGEFPLELGNECVLPQERKAEAKEGYETLKKLESSNFDTLNFALAYYAYALGNPSECLSHLRKVPDVSHISEHIAGTSRSTTLSLQVPGGAPPSISSAGGTSTSESPADLNDGRAWAMTESFRSICLQGMSNEKLFPAEPDKALTVYSTALPLLSQTASELISTPITSASSSGKVNFASFTRFRELWRWVEYLIWRAVALGARICDITREDTHNVLWSWLAHYSLCSAAWPAAFRPAHRCTVSSLYIRALVLRNRIPLPLLPTVEVGKPPRWLHTARAVIQEYRAILSVCTRFPRAGERNVKVEEFVDLCVAVWEASGAVGDYAGWVIDVLWWATRMTFNSFRIMRHLTRLLHVSGDTPLAKRTLKLYVQIVSKAWQADGAGGAGSLAEGDNTDSNRNWVETLVAGARMLCVTAANAIAPDDVEGGMADAREAGRLVVLARTRLDADESDLVAAVDLAEGVWNTVMAFKERDPHSRPARLAQAHALFLQAVATYPTPAAYHHLALSFARPTGPAYDLEQATLHAGRAVEGDPREIRYWHLIGLLLAAAEQWKAAEEILERGAELGEPPVSQEDELANANDNGNLNPELLTADGRTIDGLPPADSVHPIAKRASVPPPIYLLDTSEVGIPPGADLLLPVTDHPAPSRQQLFEYSLQLRMTQVALIEHVEGAEGAEGKWLEVFAWIAERRGVAAAASESGRHPVGMNNLKSPSELVLSVSRSSHDKGPSEPSPSHAQQQPASAVPLDDEHEPLTLPIPIIPITISPATPDEVTRNFSTTEHKLTEKIVEEKERPNGTGNGSVDGSRGRSLSIDRGDTSKSKKMQQMLKNRVNKGQARISTISKRIGSGVVRNGTLRRSNSTPDFHAVLRQTSYQASSIHSRRPNVGSLIRRNSITPSASPPPPPLPTVPAAAHSKWNHTTARETRLESDLWLMSAATFRRLGKIEQAKGAIQEAEVKDEGNPAVWVQLGLYHVALGHTQHAIDAFQKALFINPDDVPASVHMCRLYLTPEGSSRTAEDEVDANNVDLVAGMLAHLTRGPGWDVPEAWYFLAKAYGMQDRKDRARECLSLALQLSEQRGVREAASAVGWCI</sequence>
<feature type="compositionally biased region" description="Polar residues" evidence="4">
    <location>
        <begin position="812"/>
        <end position="821"/>
    </location>
</feature>
<comment type="function">
    <text evidence="1">Involved in endocytosis.</text>
</comment>
<comment type="caution">
    <text evidence="5">The sequence shown here is derived from an EMBL/GenBank/DDBJ whole genome shotgun (WGS) entry which is preliminary data.</text>
</comment>
<evidence type="ECO:0000256" key="4">
    <source>
        <dbReference type="SAM" id="MobiDB-lite"/>
    </source>
</evidence>
<dbReference type="InterPro" id="IPR019734">
    <property type="entry name" value="TPR_rpt"/>
</dbReference>
<feature type="region of interest" description="Disordered" evidence="4">
    <location>
        <begin position="859"/>
        <end position="904"/>
    </location>
</feature>
<keyword evidence="3" id="KW-0802">TPR repeat</keyword>
<evidence type="ECO:0000313" key="5">
    <source>
        <dbReference type="EMBL" id="KAJ7301847.1"/>
    </source>
</evidence>
<dbReference type="InterPro" id="IPR011990">
    <property type="entry name" value="TPR-like_helical_dom_sf"/>
</dbReference>
<feature type="compositionally biased region" description="Basic and acidic residues" evidence="4">
    <location>
        <begin position="859"/>
        <end position="874"/>
    </location>
</feature>
<gene>
    <name evidence="5" type="ORF">DFH08DRAFT_906295</name>
</gene>
<feature type="region of interest" description="Disordered" evidence="4">
    <location>
        <begin position="796"/>
        <end position="829"/>
    </location>
</feature>
<evidence type="ECO:0000256" key="3">
    <source>
        <dbReference type="PROSITE-ProRule" id="PRU00339"/>
    </source>
</evidence>
<dbReference type="InterPro" id="IPR051722">
    <property type="entry name" value="Endocytosis_PI4K-reg_protein"/>
</dbReference>
<evidence type="ECO:0000256" key="1">
    <source>
        <dbReference type="ARBA" id="ARBA00002550"/>
    </source>
</evidence>
<feature type="compositionally biased region" description="Pro residues" evidence="4">
    <location>
        <begin position="978"/>
        <end position="987"/>
    </location>
</feature>
<evidence type="ECO:0000256" key="2">
    <source>
        <dbReference type="ARBA" id="ARBA00038251"/>
    </source>
</evidence>
<dbReference type="SMART" id="SM00028">
    <property type="entry name" value="TPR"/>
    <property type="match status" value="4"/>
</dbReference>
<feature type="compositionally biased region" description="Low complexity" evidence="4">
    <location>
        <begin position="170"/>
        <end position="189"/>
    </location>
</feature>
<reference evidence="5" key="1">
    <citation type="submission" date="2023-03" db="EMBL/GenBank/DDBJ databases">
        <title>Massive genome expansion in bonnet fungi (Mycena s.s.) driven by repeated elements and novel gene families across ecological guilds.</title>
        <authorList>
            <consortium name="Lawrence Berkeley National Laboratory"/>
            <person name="Harder C.B."/>
            <person name="Miyauchi S."/>
            <person name="Viragh M."/>
            <person name="Kuo A."/>
            <person name="Thoen E."/>
            <person name="Andreopoulos B."/>
            <person name="Lu D."/>
            <person name="Skrede I."/>
            <person name="Drula E."/>
            <person name="Henrissat B."/>
            <person name="Morin E."/>
            <person name="Kohler A."/>
            <person name="Barry K."/>
            <person name="LaButti K."/>
            <person name="Morin E."/>
            <person name="Salamov A."/>
            <person name="Lipzen A."/>
            <person name="Mereny Z."/>
            <person name="Hegedus B."/>
            <person name="Baldrian P."/>
            <person name="Stursova M."/>
            <person name="Weitz H."/>
            <person name="Taylor A."/>
            <person name="Grigoriev I.V."/>
            <person name="Nagy L.G."/>
            <person name="Martin F."/>
            <person name="Kauserud H."/>
        </authorList>
    </citation>
    <scope>NUCLEOTIDE SEQUENCE</scope>
    <source>
        <strain evidence="5">CBHHK002</strain>
    </source>
</reference>
<dbReference type="Pfam" id="PF13181">
    <property type="entry name" value="TPR_8"/>
    <property type="match status" value="2"/>
</dbReference>
<comment type="similarity">
    <text evidence="2">Belongs to the YPP1 family.</text>
</comment>
<dbReference type="Gene3D" id="1.25.40.10">
    <property type="entry name" value="Tetratricopeptide repeat domain"/>
    <property type="match status" value="2"/>
</dbReference>
<accession>A0AAD6YYM7</accession>
<dbReference type="AlphaFoldDB" id="A0AAD6YYM7"/>
<name>A0AAD6YYM7_9AGAR</name>
<evidence type="ECO:0000313" key="6">
    <source>
        <dbReference type="Proteomes" id="UP001218218"/>
    </source>
</evidence>
<organism evidence="5 6">
    <name type="scientific">Mycena albidolilacea</name>
    <dbReference type="NCBI Taxonomy" id="1033008"/>
    <lineage>
        <taxon>Eukaryota</taxon>
        <taxon>Fungi</taxon>
        <taxon>Dikarya</taxon>
        <taxon>Basidiomycota</taxon>
        <taxon>Agaricomycotina</taxon>
        <taxon>Agaricomycetes</taxon>
        <taxon>Agaricomycetidae</taxon>
        <taxon>Agaricales</taxon>
        <taxon>Marasmiineae</taxon>
        <taxon>Mycenaceae</taxon>
        <taxon>Mycena</taxon>
    </lineage>
</organism>
<keyword evidence="6" id="KW-1185">Reference proteome</keyword>
<dbReference type="PANTHER" id="PTHR23083">
    <property type="entry name" value="TETRATRICOPEPTIDE REPEAT PROTEIN, TPR"/>
    <property type="match status" value="1"/>
</dbReference>
<feature type="region of interest" description="Disordered" evidence="4">
    <location>
        <begin position="161"/>
        <end position="189"/>
    </location>
</feature>
<dbReference type="Proteomes" id="UP001218218">
    <property type="component" value="Unassembled WGS sequence"/>
</dbReference>